<name>A0ABS3FL63_9CYAN</name>
<dbReference type="Pfam" id="PF11536">
    <property type="entry name" value="DUF3226"/>
    <property type="match status" value="1"/>
</dbReference>
<proteinExistence type="predicted"/>
<organism evidence="1 2">
    <name type="scientific">Phormidium pseudopriestleyi FRX01</name>
    <dbReference type="NCBI Taxonomy" id="1759528"/>
    <lineage>
        <taxon>Bacteria</taxon>
        <taxon>Bacillati</taxon>
        <taxon>Cyanobacteriota</taxon>
        <taxon>Cyanophyceae</taxon>
        <taxon>Oscillatoriophycideae</taxon>
        <taxon>Oscillatoriales</taxon>
        <taxon>Oscillatoriaceae</taxon>
        <taxon>Phormidium</taxon>
    </lineage>
</organism>
<evidence type="ECO:0008006" key="3">
    <source>
        <dbReference type="Google" id="ProtNLM"/>
    </source>
</evidence>
<accession>A0ABS3FL63</accession>
<evidence type="ECO:0000313" key="2">
    <source>
        <dbReference type="Proteomes" id="UP000664844"/>
    </source>
</evidence>
<dbReference type="EMBL" id="JAFLQW010000044">
    <property type="protein sequence ID" value="MBO0347835.1"/>
    <property type="molecule type" value="Genomic_DNA"/>
</dbReference>
<protein>
    <recommendedName>
        <fullName evidence="3">DUF4435 domain-containing protein</fullName>
    </recommendedName>
</protein>
<gene>
    <name evidence="1" type="ORF">J0895_01665</name>
</gene>
<keyword evidence="2" id="KW-1185">Reference proteome</keyword>
<dbReference type="InterPro" id="IPR024508">
    <property type="entry name" value="DUF3226"/>
</dbReference>
<dbReference type="Proteomes" id="UP000664844">
    <property type="component" value="Unassembled WGS sequence"/>
</dbReference>
<evidence type="ECO:0000313" key="1">
    <source>
        <dbReference type="EMBL" id="MBO0347835.1"/>
    </source>
</evidence>
<reference evidence="1 2" key="1">
    <citation type="submission" date="2021-03" db="EMBL/GenBank/DDBJ databases">
        <title>Metabolic Capacity of the Antarctic Cyanobacterium Phormidium pseudopriestleyi that Sustains Oxygenic Photosynthesis in the Presence of Hydrogen Sulfide.</title>
        <authorList>
            <person name="Lumian J.E."/>
            <person name="Jungblut A.D."/>
            <person name="Dillon M.L."/>
            <person name="Hawes I."/>
            <person name="Doran P.T."/>
            <person name="Mackey T.J."/>
            <person name="Dick G.J."/>
            <person name="Grettenberger C.L."/>
            <person name="Sumner D.Y."/>
        </authorList>
    </citation>
    <scope>NUCLEOTIDE SEQUENCE [LARGE SCALE GENOMIC DNA]</scope>
    <source>
        <strain evidence="1 2">FRX01</strain>
    </source>
</reference>
<sequence>MVNNPKKPTNYQQLLVEGKNDRHVIWALCEQYQLSETFTVEVPPGKTEGIESLLAAFPALLDERKLQTLGIVVDADQDLAARWQSIRDRLITSGYPKADILDSPRVEGWVYQPADPYLKRVGVWVMPNNQLPGMLEDFVALLMPGDDNLRPKAEEILREIEGEGLNRYGEIHRAKALIHTWLAWQETPGMPMGQAITARVLQRESAIAQRFVAWLQQLFEAEISESGG</sequence>
<comment type="caution">
    <text evidence="1">The sequence shown here is derived from an EMBL/GenBank/DDBJ whole genome shotgun (WGS) entry which is preliminary data.</text>
</comment>